<dbReference type="Pfam" id="PF10244">
    <property type="entry name" value="MRP-L51"/>
    <property type="match status" value="1"/>
</dbReference>
<evidence type="ECO:0000313" key="11">
    <source>
        <dbReference type="Proteomes" id="UP001148838"/>
    </source>
</evidence>
<comment type="subcellular location">
    <subcellularLocation>
        <location evidence="1">Mitochondrion</location>
    </subcellularLocation>
</comment>
<gene>
    <name evidence="10" type="ORF">ANN_02951</name>
</gene>
<keyword evidence="3" id="KW-0809">Transit peptide</keyword>
<evidence type="ECO:0000256" key="8">
    <source>
        <dbReference type="ARBA" id="ARBA00035419"/>
    </source>
</evidence>
<evidence type="ECO:0000256" key="3">
    <source>
        <dbReference type="ARBA" id="ARBA00022946"/>
    </source>
</evidence>
<dbReference type="PANTHER" id="PTHR13409">
    <property type="entry name" value="MITOCHONDRIAL 39S RIBOSOMAL PROTEIN L51"/>
    <property type="match status" value="1"/>
</dbReference>
<sequence length="388" mass="45450">LREEQRLRVFENKVLRIIFGAKRDEVTGEWRKLHNAELHALYSSPDIIRNIKSICLRWAEHVALMGESKNPYRVLVGRPEGKRSLRRPRRRWEDNIKMDLREVGYDDRDWINLAQDRDQWRAYVNGNEPPGSLNAICKYLSKRARGSDTPSTLMRLADSTEEDEVEDDHLIRDKTPYRNTSRNNYEQSNTDNDGSTEQNYLLRGGVGTVTATGRSNSISLRRVTFSMSWCVGVFSIIRQQIKNPQLTHVRYRYHADKIAKGPLLRRYGYRERILQGGTLPHVEGKPLPIPTYRPKNAWCEKRALFGQNDYIDILGSEELHPTRIMYNVQSWLRGVQGNELQIQIRKRKIFSKGIIPIARPKKWNELNKRISYLYKFLNRKTKTGMPNN</sequence>
<evidence type="ECO:0000256" key="7">
    <source>
        <dbReference type="ARBA" id="ARBA00035182"/>
    </source>
</evidence>
<dbReference type="InterPro" id="IPR019373">
    <property type="entry name" value="Ribosomal_mL51"/>
</dbReference>
<keyword evidence="11" id="KW-1185">Reference proteome</keyword>
<dbReference type="Proteomes" id="UP001148838">
    <property type="component" value="Unassembled WGS sequence"/>
</dbReference>
<comment type="caution">
    <text evidence="10">The sequence shown here is derived from an EMBL/GenBank/DDBJ whole genome shotgun (WGS) entry which is preliminary data.</text>
</comment>
<organism evidence="10 11">
    <name type="scientific">Periplaneta americana</name>
    <name type="common">American cockroach</name>
    <name type="synonym">Blatta americana</name>
    <dbReference type="NCBI Taxonomy" id="6978"/>
    <lineage>
        <taxon>Eukaryota</taxon>
        <taxon>Metazoa</taxon>
        <taxon>Ecdysozoa</taxon>
        <taxon>Arthropoda</taxon>
        <taxon>Hexapoda</taxon>
        <taxon>Insecta</taxon>
        <taxon>Pterygota</taxon>
        <taxon>Neoptera</taxon>
        <taxon>Polyneoptera</taxon>
        <taxon>Dictyoptera</taxon>
        <taxon>Blattodea</taxon>
        <taxon>Blattoidea</taxon>
        <taxon>Blattidae</taxon>
        <taxon>Blattinae</taxon>
        <taxon>Periplaneta</taxon>
    </lineage>
</organism>
<keyword evidence="6" id="KW-0687">Ribonucleoprotein</keyword>
<evidence type="ECO:0000256" key="9">
    <source>
        <dbReference type="SAM" id="MobiDB-lite"/>
    </source>
</evidence>
<keyword evidence="4" id="KW-0689">Ribosomal protein</keyword>
<evidence type="ECO:0000256" key="4">
    <source>
        <dbReference type="ARBA" id="ARBA00022980"/>
    </source>
</evidence>
<evidence type="ECO:0000256" key="2">
    <source>
        <dbReference type="ARBA" id="ARBA00010972"/>
    </source>
</evidence>
<feature type="compositionally biased region" description="Polar residues" evidence="9">
    <location>
        <begin position="177"/>
        <end position="199"/>
    </location>
</feature>
<evidence type="ECO:0000256" key="6">
    <source>
        <dbReference type="ARBA" id="ARBA00023274"/>
    </source>
</evidence>
<keyword evidence="5" id="KW-0496">Mitochondrion</keyword>
<accession>A0ABQ8U073</accession>
<dbReference type="EMBL" id="JAJSOF020000001">
    <property type="protein sequence ID" value="KAJ4451488.1"/>
    <property type="molecule type" value="Genomic_DNA"/>
</dbReference>
<protein>
    <recommendedName>
        <fullName evidence="7">Large ribosomal subunit protein mL51</fullName>
    </recommendedName>
    <alternativeName>
        <fullName evidence="8">39S ribosomal protein L51, mitochondrial</fullName>
    </alternativeName>
</protein>
<proteinExistence type="inferred from homology"/>
<evidence type="ECO:0000256" key="5">
    <source>
        <dbReference type="ARBA" id="ARBA00023128"/>
    </source>
</evidence>
<evidence type="ECO:0000256" key="1">
    <source>
        <dbReference type="ARBA" id="ARBA00004173"/>
    </source>
</evidence>
<comment type="similarity">
    <text evidence="2">Belongs to the mitochondrion-specific ribosomal protein mL51 family.</text>
</comment>
<dbReference type="PANTHER" id="PTHR13409:SF0">
    <property type="entry name" value="LARGE RIBOSOMAL SUBUNIT PROTEIN ML51"/>
    <property type="match status" value="1"/>
</dbReference>
<reference evidence="10 11" key="1">
    <citation type="journal article" date="2022" name="Allergy">
        <title>Genome assembly and annotation of Periplaneta americana reveal a comprehensive cockroach allergen profile.</title>
        <authorList>
            <person name="Wang L."/>
            <person name="Xiong Q."/>
            <person name="Saelim N."/>
            <person name="Wang L."/>
            <person name="Nong W."/>
            <person name="Wan A.T."/>
            <person name="Shi M."/>
            <person name="Liu X."/>
            <person name="Cao Q."/>
            <person name="Hui J.H.L."/>
            <person name="Sookrung N."/>
            <person name="Leung T.F."/>
            <person name="Tungtrongchitr A."/>
            <person name="Tsui S.K.W."/>
        </authorList>
    </citation>
    <scope>NUCLEOTIDE SEQUENCE [LARGE SCALE GENOMIC DNA]</scope>
    <source>
        <strain evidence="10">PWHHKU_190912</strain>
    </source>
</reference>
<feature type="region of interest" description="Disordered" evidence="9">
    <location>
        <begin position="145"/>
        <end position="199"/>
    </location>
</feature>
<feature type="non-terminal residue" evidence="10">
    <location>
        <position position="1"/>
    </location>
</feature>
<evidence type="ECO:0000313" key="10">
    <source>
        <dbReference type="EMBL" id="KAJ4451488.1"/>
    </source>
</evidence>
<name>A0ABQ8U073_PERAM</name>